<dbReference type="EMBL" id="BONK01000004">
    <property type="protein sequence ID" value="GIG20909.1"/>
    <property type="molecule type" value="Genomic_DNA"/>
</dbReference>
<name>A0A919P4J7_9CELL</name>
<comment type="caution">
    <text evidence="1">The sequence shown here is derived from an EMBL/GenBank/DDBJ whole genome shotgun (WGS) entry which is preliminary data.</text>
</comment>
<sequence length="147" mass="14896">MALAALLAAGLSGCTGGDSLTLADLGAQDLAGLNGPTVADTCDKLPEVRGSQGRGCGRGPSTGTVNVPLAPGDYAVVLLCEAPGTYRIEASTPKGAFDPVEVSCSDDDDPAVSARITVPEPGLTQWHDSFDGEGQSVVQLVRVPEED</sequence>
<accession>A0A919P4J7</accession>
<reference evidence="1" key="1">
    <citation type="submission" date="2021-01" db="EMBL/GenBank/DDBJ databases">
        <title>Whole genome shotgun sequence of Cellulomonas chitinilytica NBRC 110799.</title>
        <authorList>
            <person name="Komaki H."/>
            <person name="Tamura T."/>
        </authorList>
    </citation>
    <scope>NUCLEOTIDE SEQUENCE</scope>
    <source>
        <strain evidence="1">NBRC 110799</strain>
    </source>
</reference>
<organism evidence="1 2">
    <name type="scientific">Cellulomonas chitinilytica</name>
    <dbReference type="NCBI Taxonomy" id="398759"/>
    <lineage>
        <taxon>Bacteria</taxon>
        <taxon>Bacillati</taxon>
        <taxon>Actinomycetota</taxon>
        <taxon>Actinomycetes</taxon>
        <taxon>Micrococcales</taxon>
        <taxon>Cellulomonadaceae</taxon>
        <taxon>Cellulomonas</taxon>
    </lineage>
</organism>
<keyword evidence="2" id="KW-1185">Reference proteome</keyword>
<protein>
    <submittedName>
        <fullName evidence="1">Uncharacterized protein</fullName>
    </submittedName>
</protein>
<evidence type="ECO:0000313" key="1">
    <source>
        <dbReference type="EMBL" id="GIG20909.1"/>
    </source>
</evidence>
<gene>
    <name evidence="1" type="ORF">Cch01nite_16330</name>
</gene>
<dbReference type="Proteomes" id="UP000632740">
    <property type="component" value="Unassembled WGS sequence"/>
</dbReference>
<evidence type="ECO:0000313" key="2">
    <source>
        <dbReference type="Proteomes" id="UP000632740"/>
    </source>
</evidence>
<proteinExistence type="predicted"/>
<dbReference type="AlphaFoldDB" id="A0A919P4J7"/>